<evidence type="ECO:0000313" key="3">
    <source>
        <dbReference type="Proteomes" id="UP000054783"/>
    </source>
</evidence>
<evidence type="ECO:0000313" key="2">
    <source>
        <dbReference type="EMBL" id="KRY16086.1"/>
    </source>
</evidence>
<feature type="region of interest" description="Disordered" evidence="1">
    <location>
        <begin position="18"/>
        <end position="60"/>
    </location>
</feature>
<dbReference type="EMBL" id="JYDQ01000084">
    <property type="protein sequence ID" value="KRY16086.1"/>
    <property type="molecule type" value="Genomic_DNA"/>
</dbReference>
<dbReference type="STRING" id="990121.A0A0V0ZTM7"/>
<organism evidence="2 3">
    <name type="scientific">Trichinella patagoniensis</name>
    <dbReference type="NCBI Taxonomy" id="990121"/>
    <lineage>
        <taxon>Eukaryota</taxon>
        <taxon>Metazoa</taxon>
        <taxon>Ecdysozoa</taxon>
        <taxon>Nematoda</taxon>
        <taxon>Enoplea</taxon>
        <taxon>Dorylaimia</taxon>
        <taxon>Trichinellida</taxon>
        <taxon>Trichinellidae</taxon>
        <taxon>Trichinella</taxon>
    </lineage>
</organism>
<protein>
    <submittedName>
        <fullName evidence="2">Uncharacterized protein</fullName>
    </submittedName>
</protein>
<keyword evidence="3" id="KW-1185">Reference proteome</keyword>
<dbReference type="Proteomes" id="UP000054783">
    <property type="component" value="Unassembled WGS sequence"/>
</dbReference>
<comment type="caution">
    <text evidence="2">The sequence shown here is derived from an EMBL/GenBank/DDBJ whole genome shotgun (WGS) entry which is preliminary data.</text>
</comment>
<accession>A0A0V0ZTM7</accession>
<feature type="compositionally biased region" description="Basic and acidic residues" evidence="1">
    <location>
        <begin position="49"/>
        <end position="60"/>
    </location>
</feature>
<reference evidence="2 3" key="1">
    <citation type="submission" date="2015-01" db="EMBL/GenBank/DDBJ databases">
        <title>Evolution of Trichinella species and genotypes.</title>
        <authorList>
            <person name="Korhonen P.K."/>
            <person name="Edoardo P."/>
            <person name="Giuseppe L.R."/>
            <person name="Gasser R.B."/>
        </authorList>
    </citation>
    <scope>NUCLEOTIDE SEQUENCE [LARGE SCALE GENOMIC DNA]</scope>
    <source>
        <strain evidence="2">ISS2496</strain>
    </source>
</reference>
<sequence>MALRTPLPHYTDCWRRGLSVTGQKSDSPPSTPTIHSSPGRQQTRLQSGAEKERRKNGEGCAVRELHADQGSVLVMRESEENAQFGVSPASVPAMPLWLVIPGAHGP</sequence>
<feature type="compositionally biased region" description="Low complexity" evidence="1">
    <location>
        <begin position="25"/>
        <end position="38"/>
    </location>
</feature>
<evidence type="ECO:0000256" key="1">
    <source>
        <dbReference type="SAM" id="MobiDB-lite"/>
    </source>
</evidence>
<dbReference type="AlphaFoldDB" id="A0A0V0ZTM7"/>
<name>A0A0V0ZTM7_9BILA</name>
<gene>
    <name evidence="2" type="ORF">T12_10563</name>
</gene>
<proteinExistence type="predicted"/>